<reference evidence="5" key="1">
    <citation type="submission" date="2019-08" db="EMBL/GenBank/DDBJ databases">
        <authorList>
            <person name="Kucharzyk K."/>
            <person name="Murdoch R.W."/>
            <person name="Higgins S."/>
            <person name="Loffler F."/>
        </authorList>
    </citation>
    <scope>NUCLEOTIDE SEQUENCE</scope>
</reference>
<evidence type="ECO:0000256" key="2">
    <source>
        <dbReference type="ARBA" id="ARBA00023122"/>
    </source>
</evidence>
<dbReference type="AlphaFoldDB" id="A0A645CXW5"/>
<comment type="caution">
    <text evidence="5">The sequence shown here is derived from an EMBL/GenBank/DDBJ whole genome shotgun (WGS) entry which is preliminary data.</text>
</comment>
<organism evidence="5">
    <name type="scientific">bioreactor metagenome</name>
    <dbReference type="NCBI Taxonomy" id="1076179"/>
    <lineage>
        <taxon>unclassified sequences</taxon>
        <taxon>metagenomes</taxon>
        <taxon>ecological metagenomes</taxon>
    </lineage>
</organism>
<name>A0A645CXW5_9ZZZZ</name>
<evidence type="ECO:0000313" key="5">
    <source>
        <dbReference type="EMBL" id="MPM81986.1"/>
    </source>
</evidence>
<gene>
    <name evidence="5" type="ORF">SDC9_129044</name>
</gene>
<keyword evidence="3" id="KW-0812">Transmembrane</keyword>
<keyword evidence="3" id="KW-1133">Transmembrane helix</keyword>
<feature type="transmembrane region" description="Helical" evidence="3">
    <location>
        <begin position="127"/>
        <end position="148"/>
    </location>
</feature>
<dbReference type="PANTHER" id="PTHR22777:SF4">
    <property type="entry name" value="UPF0053 PROTEIN SLL1254"/>
    <property type="match status" value="1"/>
</dbReference>
<accession>A0A645CXW5</accession>
<protein>
    <recommendedName>
        <fullName evidence="4">CNNM transmembrane domain-containing protein</fullName>
    </recommendedName>
</protein>
<keyword evidence="1" id="KW-0677">Repeat</keyword>
<evidence type="ECO:0000256" key="3">
    <source>
        <dbReference type="SAM" id="Phobius"/>
    </source>
</evidence>
<evidence type="ECO:0000256" key="1">
    <source>
        <dbReference type="ARBA" id="ARBA00022737"/>
    </source>
</evidence>
<evidence type="ECO:0000259" key="4">
    <source>
        <dbReference type="PROSITE" id="PS51846"/>
    </source>
</evidence>
<keyword evidence="2" id="KW-0129">CBS domain</keyword>
<dbReference type="Pfam" id="PF01595">
    <property type="entry name" value="CNNM"/>
    <property type="match status" value="1"/>
</dbReference>
<proteinExistence type="predicted"/>
<dbReference type="PROSITE" id="PS51846">
    <property type="entry name" value="CNNM"/>
    <property type="match status" value="1"/>
</dbReference>
<dbReference type="PANTHER" id="PTHR22777">
    <property type="entry name" value="HEMOLYSIN-RELATED"/>
    <property type="match status" value="1"/>
</dbReference>
<sequence>MLMSWIALAASVTVAIMVSFLCSLLESALLSLTPSQLAEIRERNVRRGELCLKLKHEIEKSLAVILILNTAAHTIGAAVAGAEFAALFGNGWLGLFTLAFTLVMVQYTEILPKTLGVHYNCRIVAVTARPLVMMLTLMSPLIALVHWINRPFEAKITETQPSTAAEIAALASLARREQQISSQQEHILQATPRLSSQRADQVMLPVENISFISTRQTPV</sequence>
<feature type="domain" description="CNNM transmembrane" evidence="4">
    <location>
        <begin position="1"/>
        <end position="178"/>
    </location>
</feature>
<feature type="transmembrane region" description="Helical" evidence="3">
    <location>
        <begin position="87"/>
        <end position="107"/>
    </location>
</feature>
<feature type="transmembrane region" description="Helical" evidence="3">
    <location>
        <begin position="61"/>
        <end position="80"/>
    </location>
</feature>
<keyword evidence="3" id="KW-0472">Membrane</keyword>
<dbReference type="InterPro" id="IPR002550">
    <property type="entry name" value="CNNM"/>
</dbReference>
<dbReference type="EMBL" id="VSSQ01031192">
    <property type="protein sequence ID" value="MPM81986.1"/>
    <property type="molecule type" value="Genomic_DNA"/>
</dbReference>
<dbReference type="GO" id="GO:0005886">
    <property type="term" value="C:plasma membrane"/>
    <property type="evidence" value="ECO:0007669"/>
    <property type="project" value="TreeGrafter"/>
</dbReference>